<name>A0A4T0FEA3_9BASI</name>
<dbReference type="PANTHER" id="PTHR35870:SF1">
    <property type="entry name" value="PROTEIN, PUTATIVE (AFU_ORTHOLOGUE AFUA_5G03330)-RELATED"/>
    <property type="match status" value="1"/>
</dbReference>
<evidence type="ECO:0000313" key="3">
    <source>
        <dbReference type="Proteomes" id="UP000310189"/>
    </source>
</evidence>
<dbReference type="InterPro" id="IPR025337">
    <property type="entry name" value="Questin_oxidase-like"/>
</dbReference>
<reference evidence="2 3" key="1">
    <citation type="submission" date="2019-03" db="EMBL/GenBank/DDBJ databases">
        <title>Sequencing 23 genomes of Wallemia ichthyophaga.</title>
        <authorList>
            <person name="Gostincar C."/>
        </authorList>
    </citation>
    <scope>NUCLEOTIDE SEQUENCE [LARGE SCALE GENOMIC DNA]</scope>
    <source>
        <strain evidence="2 3">EXF-5753</strain>
    </source>
</reference>
<proteinExistence type="predicted"/>
<dbReference type="GO" id="GO:0016491">
    <property type="term" value="F:oxidoreductase activity"/>
    <property type="evidence" value="ECO:0007669"/>
    <property type="project" value="UniProtKB-KW"/>
</dbReference>
<dbReference type="Pfam" id="PF14027">
    <property type="entry name" value="Questin_oxidase"/>
    <property type="match status" value="1"/>
</dbReference>
<dbReference type="Proteomes" id="UP000310189">
    <property type="component" value="Unassembled WGS sequence"/>
</dbReference>
<dbReference type="AlphaFoldDB" id="A0A4T0FEA3"/>
<protein>
    <recommendedName>
        <fullName evidence="4">Oxidoreductase AflY</fullName>
    </recommendedName>
</protein>
<keyword evidence="1" id="KW-0560">Oxidoreductase</keyword>
<accession>A0A4T0FEA3</accession>
<organism evidence="2 3">
    <name type="scientific">Wallemia hederae</name>
    <dbReference type="NCBI Taxonomy" id="1540922"/>
    <lineage>
        <taxon>Eukaryota</taxon>
        <taxon>Fungi</taxon>
        <taxon>Dikarya</taxon>
        <taxon>Basidiomycota</taxon>
        <taxon>Wallemiomycotina</taxon>
        <taxon>Wallemiomycetes</taxon>
        <taxon>Wallemiales</taxon>
        <taxon>Wallemiaceae</taxon>
        <taxon>Wallemia</taxon>
    </lineage>
</organism>
<gene>
    <name evidence="2" type="ORF">E3P99_03649</name>
</gene>
<evidence type="ECO:0000256" key="1">
    <source>
        <dbReference type="ARBA" id="ARBA00023002"/>
    </source>
</evidence>
<dbReference type="OrthoDB" id="10004862at2759"/>
<sequence length="445" mass="50447">MNSLLRSNIWPGSTTTTKKLAQALVYKDIDTKDAYFNSMGFHNHFTHAVLAAYGLGAQPKTIQRIADAVESYQKPIRPAEEGTPITHTNWNNVKLLGNRSNYTTYLNYFRKAIEEKRDIPSLLQTYIYSREANDDGVAMLSRLFSGLIHPIIHLGYALEFDDVDSKREVLAQALAWTATHKPDYSGVITSDLWDEPEKPNAQRKTALQVYFDVLNNEKLSSSSSHTPSLDENNPMTTTNNVSGSIIAEEASKFDLPASQLQDKDYELSRELAFAALLMYTAGGYKACKQFKPEFVLVHVLNSSHFIPYVLKYTPDPIHKRLFLAAYFRAALLVYVARGRPHLPESSVVNDRQLPEDISNIWLQVVDDSLKQDDEHLTKATRTLAFYGRNFSQYIPPELESLGLDDSLWSRVAHQQMGAFKNGAAWSFDRPGFDQSWTNEKDVYDE</sequence>
<evidence type="ECO:0008006" key="4">
    <source>
        <dbReference type="Google" id="ProtNLM"/>
    </source>
</evidence>
<comment type="caution">
    <text evidence="2">The sequence shown here is derived from an EMBL/GenBank/DDBJ whole genome shotgun (WGS) entry which is preliminary data.</text>
</comment>
<keyword evidence="3" id="KW-1185">Reference proteome</keyword>
<evidence type="ECO:0000313" key="2">
    <source>
        <dbReference type="EMBL" id="TIA86552.1"/>
    </source>
</evidence>
<dbReference type="PANTHER" id="PTHR35870">
    <property type="entry name" value="PROTEIN, PUTATIVE (AFU_ORTHOLOGUE AFUA_5G03330)-RELATED"/>
    <property type="match status" value="1"/>
</dbReference>
<dbReference type="EMBL" id="SPNW01000079">
    <property type="protein sequence ID" value="TIA86552.1"/>
    <property type="molecule type" value="Genomic_DNA"/>
</dbReference>